<proteinExistence type="predicted"/>
<dbReference type="CDD" id="cd00865">
    <property type="entry name" value="PEBP_bact_arch"/>
    <property type="match status" value="1"/>
</dbReference>
<dbReference type="Proteomes" id="UP000198432">
    <property type="component" value="Unassembled WGS sequence"/>
</dbReference>
<dbReference type="PANTHER" id="PTHR30289">
    <property type="entry name" value="UNCHARACTERIZED PROTEIN YBCL-RELATED"/>
    <property type="match status" value="1"/>
</dbReference>
<evidence type="ECO:0000313" key="2">
    <source>
        <dbReference type="Proteomes" id="UP000198432"/>
    </source>
</evidence>
<dbReference type="AlphaFoldDB" id="A0A239FGJ6"/>
<dbReference type="OrthoDB" id="9797506at2"/>
<protein>
    <submittedName>
        <fullName evidence="1">Phospholipid-binding protein, PBP family</fullName>
    </submittedName>
</protein>
<dbReference type="InterPro" id="IPR005247">
    <property type="entry name" value="YbhB_YbcL/LppC-like"/>
</dbReference>
<dbReference type="InterPro" id="IPR036610">
    <property type="entry name" value="PEBP-like_sf"/>
</dbReference>
<accession>A0A239FGJ6</accession>
<dbReference type="SUPFAM" id="SSF49777">
    <property type="entry name" value="PEBP-like"/>
    <property type="match status" value="1"/>
</dbReference>
<gene>
    <name evidence="1" type="ORF">SAMN06296052_108165</name>
</gene>
<keyword evidence="2" id="KW-1185">Reference proteome</keyword>
<name>A0A239FGJ6_9BACT</name>
<dbReference type="PANTHER" id="PTHR30289:SF1">
    <property type="entry name" value="PEBP (PHOSPHATIDYLETHANOLAMINE-BINDING PROTEIN) FAMILY PROTEIN"/>
    <property type="match status" value="1"/>
</dbReference>
<dbReference type="RefSeq" id="WP_089319234.1">
    <property type="nucleotide sequence ID" value="NZ_FZOQ01000008.1"/>
</dbReference>
<dbReference type="InterPro" id="IPR008914">
    <property type="entry name" value="PEBP"/>
</dbReference>
<dbReference type="Pfam" id="PF01161">
    <property type="entry name" value="PBP"/>
    <property type="match status" value="1"/>
</dbReference>
<dbReference type="NCBIfam" id="TIGR00481">
    <property type="entry name" value="YbhB/YbcL family Raf kinase inhibitor-like protein"/>
    <property type="match status" value="1"/>
</dbReference>
<evidence type="ECO:0000313" key="1">
    <source>
        <dbReference type="EMBL" id="SNS55658.1"/>
    </source>
</evidence>
<organism evidence="1 2">
    <name type="scientific">Pontibacter ummariensis</name>
    <dbReference type="NCBI Taxonomy" id="1610492"/>
    <lineage>
        <taxon>Bacteria</taxon>
        <taxon>Pseudomonadati</taxon>
        <taxon>Bacteroidota</taxon>
        <taxon>Cytophagia</taxon>
        <taxon>Cytophagales</taxon>
        <taxon>Hymenobacteraceae</taxon>
        <taxon>Pontibacter</taxon>
    </lineage>
</organism>
<dbReference type="Gene3D" id="3.90.280.10">
    <property type="entry name" value="PEBP-like"/>
    <property type="match status" value="1"/>
</dbReference>
<dbReference type="EMBL" id="FZOQ01000008">
    <property type="protein sequence ID" value="SNS55658.1"/>
    <property type="molecule type" value="Genomic_DNA"/>
</dbReference>
<sequence>MKIKSPVFQDGERVPVKYTCEGPNVSPPLTFEDVPQEAKSLVLMVEDPDAPAKPWVHWLVFNIAPHVAGFEEDSYPEESTPGLCNGNTFGYEGPCPPENEHDYHFKLYALDKMLDIPNESDRKVVLREMDGHVLAEALLVGKYKKREVATEEAE</sequence>
<reference evidence="2" key="1">
    <citation type="submission" date="2017-06" db="EMBL/GenBank/DDBJ databases">
        <authorList>
            <person name="Varghese N."/>
            <person name="Submissions S."/>
        </authorList>
    </citation>
    <scope>NUCLEOTIDE SEQUENCE [LARGE SCALE GENOMIC DNA]</scope>
    <source>
        <strain evidence="2">NKM1</strain>
    </source>
</reference>